<feature type="repeat" description="ANK" evidence="3">
    <location>
        <begin position="136"/>
        <end position="162"/>
    </location>
</feature>
<evidence type="ECO:0000256" key="1">
    <source>
        <dbReference type="ARBA" id="ARBA00022737"/>
    </source>
</evidence>
<name>A0ABQ9HH33_9NEOP</name>
<dbReference type="PROSITE" id="PS50088">
    <property type="entry name" value="ANK_REPEAT"/>
    <property type="match status" value="3"/>
</dbReference>
<dbReference type="PANTHER" id="PTHR24198:SF165">
    <property type="entry name" value="ANKYRIN REPEAT-CONTAINING PROTEIN-RELATED"/>
    <property type="match status" value="1"/>
</dbReference>
<dbReference type="Gene3D" id="1.25.40.20">
    <property type="entry name" value="Ankyrin repeat-containing domain"/>
    <property type="match status" value="2"/>
</dbReference>
<keyword evidence="1" id="KW-0677">Repeat</keyword>
<keyword evidence="2 3" id="KW-0040">ANK repeat</keyword>
<dbReference type="Pfam" id="PF12796">
    <property type="entry name" value="Ank_2"/>
    <property type="match status" value="2"/>
</dbReference>
<dbReference type="InterPro" id="IPR036770">
    <property type="entry name" value="Ankyrin_rpt-contain_sf"/>
</dbReference>
<evidence type="ECO:0000313" key="5">
    <source>
        <dbReference type="Proteomes" id="UP001159363"/>
    </source>
</evidence>
<sequence>MLVFQVLEYSSNGDWLSLKQRVLAVLDVHSAVYKQLHAANTMYSVGTCGHVELAALLLDAGMPVDKATADGFTLLHGAAEAGQVELVHILLDRGANIEVRTKLGSTPLLYASTSNKLEVVKQLLRRGADVNVRDHEGWTSLHWAAHKGHLPVVQSLVRAGANTVAHVFGKFAIDMAKQSEHTAVVDFLSLHPHEP</sequence>
<dbReference type="InterPro" id="IPR002110">
    <property type="entry name" value="Ankyrin_rpt"/>
</dbReference>
<evidence type="ECO:0000313" key="4">
    <source>
        <dbReference type="EMBL" id="KAJ8883461.1"/>
    </source>
</evidence>
<evidence type="ECO:0000256" key="2">
    <source>
        <dbReference type="ARBA" id="ARBA00023043"/>
    </source>
</evidence>
<dbReference type="PROSITE" id="PS50297">
    <property type="entry name" value="ANK_REP_REGION"/>
    <property type="match status" value="3"/>
</dbReference>
<evidence type="ECO:0000256" key="3">
    <source>
        <dbReference type="PROSITE-ProRule" id="PRU00023"/>
    </source>
</evidence>
<feature type="repeat" description="ANK" evidence="3">
    <location>
        <begin position="103"/>
        <end position="135"/>
    </location>
</feature>
<dbReference type="SMART" id="SM00248">
    <property type="entry name" value="ANK"/>
    <property type="match status" value="3"/>
</dbReference>
<dbReference type="PANTHER" id="PTHR24198">
    <property type="entry name" value="ANKYRIN REPEAT AND PROTEIN KINASE DOMAIN-CONTAINING PROTEIN"/>
    <property type="match status" value="1"/>
</dbReference>
<accession>A0ABQ9HH33</accession>
<dbReference type="EMBL" id="JARBHB010000005">
    <property type="protein sequence ID" value="KAJ8883461.1"/>
    <property type="molecule type" value="Genomic_DNA"/>
</dbReference>
<gene>
    <name evidence="4" type="ORF">PR048_015305</name>
</gene>
<keyword evidence="5" id="KW-1185">Reference proteome</keyword>
<comment type="caution">
    <text evidence="4">The sequence shown here is derived from an EMBL/GenBank/DDBJ whole genome shotgun (WGS) entry which is preliminary data.</text>
</comment>
<feature type="repeat" description="ANK" evidence="3">
    <location>
        <begin position="70"/>
        <end position="102"/>
    </location>
</feature>
<dbReference type="Proteomes" id="UP001159363">
    <property type="component" value="Chromosome 4"/>
</dbReference>
<reference evidence="4 5" key="1">
    <citation type="submission" date="2023-02" db="EMBL/GenBank/DDBJ databases">
        <title>LHISI_Scaffold_Assembly.</title>
        <authorList>
            <person name="Stuart O.P."/>
            <person name="Cleave R."/>
            <person name="Magrath M.J.L."/>
            <person name="Mikheyev A.S."/>
        </authorList>
    </citation>
    <scope>NUCLEOTIDE SEQUENCE [LARGE SCALE GENOMIC DNA]</scope>
    <source>
        <strain evidence="4">Daus_M_001</strain>
        <tissue evidence="4">Leg muscle</tissue>
    </source>
</reference>
<dbReference type="PRINTS" id="PR01415">
    <property type="entry name" value="ANKYRIN"/>
</dbReference>
<dbReference type="SUPFAM" id="SSF48403">
    <property type="entry name" value="Ankyrin repeat"/>
    <property type="match status" value="1"/>
</dbReference>
<organism evidence="4 5">
    <name type="scientific">Dryococelus australis</name>
    <dbReference type="NCBI Taxonomy" id="614101"/>
    <lineage>
        <taxon>Eukaryota</taxon>
        <taxon>Metazoa</taxon>
        <taxon>Ecdysozoa</taxon>
        <taxon>Arthropoda</taxon>
        <taxon>Hexapoda</taxon>
        <taxon>Insecta</taxon>
        <taxon>Pterygota</taxon>
        <taxon>Neoptera</taxon>
        <taxon>Polyneoptera</taxon>
        <taxon>Phasmatodea</taxon>
        <taxon>Verophasmatodea</taxon>
        <taxon>Anareolatae</taxon>
        <taxon>Phasmatidae</taxon>
        <taxon>Eurycanthinae</taxon>
        <taxon>Dryococelus</taxon>
    </lineage>
</organism>
<protein>
    <submittedName>
        <fullName evidence="4">Uncharacterized protein</fullName>
    </submittedName>
</protein>
<proteinExistence type="predicted"/>